<name>A0A418WP18_9SPHN</name>
<organism evidence="1 2">
    <name type="scientific">Sphingomonas cavernae</name>
    <dbReference type="NCBI Taxonomy" id="2320861"/>
    <lineage>
        <taxon>Bacteria</taxon>
        <taxon>Pseudomonadati</taxon>
        <taxon>Pseudomonadota</taxon>
        <taxon>Alphaproteobacteria</taxon>
        <taxon>Sphingomonadales</taxon>
        <taxon>Sphingomonadaceae</taxon>
        <taxon>Sphingomonas</taxon>
    </lineage>
</organism>
<sequence>MYKPDSLRKFLTTAIPEIKRSPEKLHIFITRGAVRSTGANKLGFAYRYTLTLLIEDFGGSPDKLTLPVLIWLSRHQPQLFAKALQGGDSFAFDADILANDKADIEIRLELDETVTVKLLPNGSYEVDHPEEPVYDSPFESVSGDVRLWKLFLKDELIAEALFPDGPPPIP</sequence>
<gene>
    <name evidence="1" type="ORF">D3876_00920</name>
</gene>
<protein>
    <submittedName>
        <fullName evidence="1">Phage tail protein</fullName>
    </submittedName>
</protein>
<reference evidence="1 2" key="1">
    <citation type="submission" date="2018-09" db="EMBL/GenBank/DDBJ databases">
        <authorList>
            <person name="Zhu H."/>
        </authorList>
    </citation>
    <scope>NUCLEOTIDE SEQUENCE [LARGE SCALE GENOMIC DNA]</scope>
    <source>
        <strain evidence="1 2">K2R01-6</strain>
    </source>
</reference>
<keyword evidence="2" id="KW-1185">Reference proteome</keyword>
<dbReference type="OrthoDB" id="8564199at2"/>
<dbReference type="Pfam" id="PF06891">
    <property type="entry name" value="P2_Phage_GpR"/>
    <property type="match status" value="1"/>
</dbReference>
<accession>A0A418WP18</accession>
<dbReference type="InterPro" id="IPR009678">
    <property type="entry name" value="Phage_tail_completion_R"/>
</dbReference>
<comment type="caution">
    <text evidence="1">The sequence shown here is derived from an EMBL/GenBank/DDBJ whole genome shotgun (WGS) entry which is preliminary data.</text>
</comment>
<proteinExistence type="predicted"/>
<dbReference type="RefSeq" id="WP_119759262.1">
    <property type="nucleotide sequence ID" value="NZ_QYUM01000002.1"/>
</dbReference>
<evidence type="ECO:0000313" key="2">
    <source>
        <dbReference type="Proteomes" id="UP000286100"/>
    </source>
</evidence>
<dbReference type="AlphaFoldDB" id="A0A418WP18"/>
<dbReference type="EMBL" id="QYUM01000002">
    <property type="protein sequence ID" value="RJF92982.1"/>
    <property type="molecule type" value="Genomic_DNA"/>
</dbReference>
<dbReference type="Proteomes" id="UP000286100">
    <property type="component" value="Unassembled WGS sequence"/>
</dbReference>
<evidence type="ECO:0000313" key="1">
    <source>
        <dbReference type="EMBL" id="RJF92982.1"/>
    </source>
</evidence>